<evidence type="ECO:0000313" key="8">
    <source>
        <dbReference type="Proteomes" id="UP001157006"/>
    </source>
</evidence>
<evidence type="ECO:0000313" key="7">
    <source>
        <dbReference type="EMBL" id="CAI8597233.1"/>
    </source>
</evidence>
<dbReference type="Gene3D" id="3.30.70.100">
    <property type="match status" value="1"/>
</dbReference>
<keyword evidence="1" id="KW-0488">Methylation</keyword>
<dbReference type="Proteomes" id="UP001157006">
    <property type="component" value="Chromosome 2"/>
</dbReference>
<dbReference type="EMBL" id="OX451737">
    <property type="protein sequence ID" value="CAI8597233.1"/>
    <property type="molecule type" value="Genomic_DNA"/>
</dbReference>
<keyword evidence="2" id="KW-0479">Metal-binding</keyword>
<evidence type="ECO:0000256" key="5">
    <source>
        <dbReference type="ARBA" id="ARBA00024045"/>
    </source>
</evidence>
<protein>
    <recommendedName>
        <fullName evidence="6">HMA domain-containing protein</fullName>
    </recommendedName>
</protein>
<keyword evidence="4" id="KW-0636">Prenylation</keyword>
<name>A0AAV0ZI57_VICFA</name>
<dbReference type="CDD" id="cd00371">
    <property type="entry name" value="HMA"/>
    <property type="match status" value="1"/>
</dbReference>
<dbReference type="PROSITE" id="PS50846">
    <property type="entry name" value="HMA_2"/>
    <property type="match status" value="1"/>
</dbReference>
<dbReference type="AlphaFoldDB" id="A0AAV0ZI57"/>
<reference evidence="7 8" key="1">
    <citation type="submission" date="2023-01" db="EMBL/GenBank/DDBJ databases">
        <authorList>
            <person name="Kreplak J."/>
        </authorList>
    </citation>
    <scope>NUCLEOTIDE SEQUENCE [LARGE SCALE GENOMIC DNA]</scope>
</reference>
<dbReference type="FunFam" id="3.30.70.100:FF:000008">
    <property type="entry name" value="Copper transport protein ATOX1"/>
    <property type="match status" value="1"/>
</dbReference>
<gene>
    <name evidence="7" type="ORF">VFH_II072040</name>
</gene>
<evidence type="ECO:0000256" key="3">
    <source>
        <dbReference type="ARBA" id="ARBA00023288"/>
    </source>
</evidence>
<comment type="similarity">
    <text evidence="5">Belongs to the HIPP family.</text>
</comment>
<evidence type="ECO:0000256" key="4">
    <source>
        <dbReference type="ARBA" id="ARBA00023289"/>
    </source>
</evidence>
<organism evidence="7 8">
    <name type="scientific">Vicia faba</name>
    <name type="common">Broad bean</name>
    <name type="synonym">Faba vulgaris</name>
    <dbReference type="NCBI Taxonomy" id="3906"/>
    <lineage>
        <taxon>Eukaryota</taxon>
        <taxon>Viridiplantae</taxon>
        <taxon>Streptophyta</taxon>
        <taxon>Embryophyta</taxon>
        <taxon>Tracheophyta</taxon>
        <taxon>Spermatophyta</taxon>
        <taxon>Magnoliopsida</taxon>
        <taxon>eudicotyledons</taxon>
        <taxon>Gunneridae</taxon>
        <taxon>Pentapetalae</taxon>
        <taxon>rosids</taxon>
        <taxon>fabids</taxon>
        <taxon>Fabales</taxon>
        <taxon>Fabaceae</taxon>
        <taxon>Papilionoideae</taxon>
        <taxon>50 kb inversion clade</taxon>
        <taxon>NPAAA clade</taxon>
        <taxon>Hologalegina</taxon>
        <taxon>IRL clade</taxon>
        <taxon>Fabeae</taxon>
        <taxon>Vicia</taxon>
    </lineage>
</organism>
<dbReference type="InterPro" id="IPR006121">
    <property type="entry name" value="HMA_dom"/>
</dbReference>
<sequence length="212" mass="24577">MPKISTNEHELLNIEVQTLVLKVHMNCEGCRAKVKKVLKKVEGVYGVDINAEEQEVIVTGTVNPSTLVQKLAKLGKHAEIWNEDYNHEHIDDENKVEDNDQEYIMNDTSAFENQYMIPTFYGEDITQRLAATTPPLFFESFNNRANENVIRTNEYPKWQWPANFQENSGVNYYGLWNQERPHNILGVSSTIGEYGYQPSLRPNIHGYYHGYY</sequence>
<dbReference type="InterPro" id="IPR036163">
    <property type="entry name" value="HMA_dom_sf"/>
</dbReference>
<dbReference type="SUPFAM" id="SSF55008">
    <property type="entry name" value="HMA, heavy metal-associated domain"/>
    <property type="match status" value="1"/>
</dbReference>
<keyword evidence="3" id="KW-0449">Lipoprotein</keyword>
<evidence type="ECO:0000259" key="6">
    <source>
        <dbReference type="PROSITE" id="PS50846"/>
    </source>
</evidence>
<evidence type="ECO:0000256" key="1">
    <source>
        <dbReference type="ARBA" id="ARBA00022481"/>
    </source>
</evidence>
<dbReference type="Pfam" id="PF00403">
    <property type="entry name" value="HMA"/>
    <property type="match status" value="1"/>
</dbReference>
<feature type="domain" description="HMA" evidence="6">
    <location>
        <begin position="16"/>
        <end position="79"/>
    </location>
</feature>
<dbReference type="PANTHER" id="PTHR45868:SF74">
    <property type="entry name" value="HEAVY METAL-ASSOCIATED ISOPRENYLATED PLANT PROTEIN 33"/>
    <property type="match status" value="1"/>
</dbReference>
<keyword evidence="8" id="KW-1185">Reference proteome</keyword>
<evidence type="ECO:0000256" key="2">
    <source>
        <dbReference type="ARBA" id="ARBA00022723"/>
    </source>
</evidence>
<proteinExistence type="inferred from homology"/>
<dbReference type="PANTHER" id="PTHR45868">
    <property type="entry name" value="HEAVY METAL-ASSOCIATED ISOPRENYLATED PLANT PROTEIN 33-RELATED"/>
    <property type="match status" value="1"/>
</dbReference>
<accession>A0AAV0ZI57</accession>
<dbReference type="GO" id="GO:0046872">
    <property type="term" value="F:metal ion binding"/>
    <property type="evidence" value="ECO:0007669"/>
    <property type="project" value="UniProtKB-KW"/>
</dbReference>